<name>A0A0W8C971_PHYNI</name>
<reference evidence="2 3" key="1">
    <citation type="submission" date="2015-11" db="EMBL/GenBank/DDBJ databases">
        <title>Genomes and virulence difference between two physiological races of Phytophthora nicotianae.</title>
        <authorList>
            <person name="Liu H."/>
            <person name="Ma X."/>
            <person name="Yu H."/>
            <person name="Fang D."/>
            <person name="Li Y."/>
            <person name="Wang X."/>
            <person name="Wang W."/>
            <person name="Dong Y."/>
            <person name="Xiao B."/>
        </authorList>
    </citation>
    <scope>NUCLEOTIDE SEQUENCE [LARGE SCALE GENOMIC DNA]</scope>
    <source>
        <strain evidence="3">race 0</strain>
    </source>
</reference>
<dbReference type="PANTHER" id="PTHR40866">
    <property type="entry name" value="BED-TYPE DOMAIN-CONTAINING PROTEIN"/>
    <property type="match status" value="1"/>
</dbReference>
<dbReference type="InterPro" id="IPR012337">
    <property type="entry name" value="RNaseH-like_sf"/>
</dbReference>
<accession>A0A0W8C971</accession>
<feature type="domain" description="HAT C-terminal dimerisation" evidence="1">
    <location>
        <begin position="163"/>
        <end position="202"/>
    </location>
</feature>
<dbReference type="PANTHER" id="PTHR40866:SF1">
    <property type="entry name" value="BED-TYPE DOMAIN-CONTAINING PROTEIN"/>
    <property type="match status" value="1"/>
</dbReference>
<evidence type="ECO:0000313" key="2">
    <source>
        <dbReference type="EMBL" id="KUF80611.1"/>
    </source>
</evidence>
<proteinExistence type="predicted"/>
<dbReference type="SUPFAM" id="SSF53098">
    <property type="entry name" value="Ribonuclease H-like"/>
    <property type="match status" value="1"/>
</dbReference>
<dbReference type="Pfam" id="PF05699">
    <property type="entry name" value="Dimer_Tnp_hAT"/>
    <property type="match status" value="1"/>
</dbReference>
<sequence length="216" mass="23268">MLKLSGESTSPLNFDAIAATVANALKVLSSIDDVTVTSQLNGGGTGFVTFSGSDGDVPMLEALDINLQGESPHVTATESQQGDRIRAPNADIVAAPEFESAVIKVLGGQAKQLSLGEKAALRPFERQTTIAATAETTKMGFADRILKRRKVQDDTSAYGQLDAIPSTSNAAERLFSMARMVLRYERNRLSPLMLEMLLFLKVNSKYWDVTTVDAVI</sequence>
<protein>
    <recommendedName>
        <fullName evidence="1">HAT C-terminal dimerisation domain-containing protein</fullName>
    </recommendedName>
</protein>
<gene>
    <name evidence="2" type="ORF">AM587_10006903</name>
</gene>
<comment type="caution">
    <text evidence="2">The sequence shown here is derived from an EMBL/GenBank/DDBJ whole genome shotgun (WGS) entry which is preliminary data.</text>
</comment>
<evidence type="ECO:0000259" key="1">
    <source>
        <dbReference type="Pfam" id="PF05699"/>
    </source>
</evidence>
<dbReference type="EMBL" id="LNFO01004543">
    <property type="protein sequence ID" value="KUF80611.1"/>
    <property type="molecule type" value="Genomic_DNA"/>
</dbReference>
<dbReference type="InterPro" id="IPR008906">
    <property type="entry name" value="HATC_C_dom"/>
</dbReference>
<dbReference type="GO" id="GO:0046983">
    <property type="term" value="F:protein dimerization activity"/>
    <property type="evidence" value="ECO:0007669"/>
    <property type="project" value="InterPro"/>
</dbReference>
<dbReference type="AlphaFoldDB" id="A0A0W8C971"/>
<organism evidence="2 3">
    <name type="scientific">Phytophthora nicotianae</name>
    <name type="common">Potato buckeye rot agent</name>
    <name type="synonym">Phytophthora parasitica</name>
    <dbReference type="NCBI Taxonomy" id="4792"/>
    <lineage>
        <taxon>Eukaryota</taxon>
        <taxon>Sar</taxon>
        <taxon>Stramenopiles</taxon>
        <taxon>Oomycota</taxon>
        <taxon>Peronosporomycetes</taxon>
        <taxon>Peronosporales</taxon>
        <taxon>Peronosporaceae</taxon>
        <taxon>Phytophthora</taxon>
    </lineage>
</organism>
<dbReference type="Proteomes" id="UP000052943">
    <property type="component" value="Unassembled WGS sequence"/>
</dbReference>
<evidence type="ECO:0000313" key="3">
    <source>
        <dbReference type="Proteomes" id="UP000052943"/>
    </source>
</evidence>